<gene>
    <name evidence="1" type="ORF">MYCIT1_LOCUS26024</name>
</gene>
<evidence type="ECO:0000313" key="2">
    <source>
        <dbReference type="Proteomes" id="UP001295794"/>
    </source>
</evidence>
<reference evidence="1" key="1">
    <citation type="submission" date="2023-11" db="EMBL/GenBank/DDBJ databases">
        <authorList>
            <person name="De Vega J J."/>
            <person name="De Vega J J."/>
        </authorList>
    </citation>
    <scope>NUCLEOTIDE SEQUENCE</scope>
</reference>
<accession>A0AAD2K4N5</accession>
<dbReference type="EMBL" id="CAVNYO010000419">
    <property type="protein sequence ID" value="CAK5277179.1"/>
    <property type="molecule type" value="Genomic_DNA"/>
</dbReference>
<name>A0AAD2K4N5_9AGAR</name>
<evidence type="ECO:0000313" key="1">
    <source>
        <dbReference type="EMBL" id="CAK5277179.1"/>
    </source>
</evidence>
<dbReference type="AlphaFoldDB" id="A0AAD2K4N5"/>
<proteinExistence type="predicted"/>
<protein>
    <submittedName>
        <fullName evidence="1">Uncharacterized protein</fullName>
    </submittedName>
</protein>
<sequence length="100" mass="12077">MMPPTTPGEPNNRRRLSEPFMHGIYCWRYREKNREYLQRKTREAMSRLYYGVGVDPAVHEERLERRKQAAAKYREQNRRKLKLKARERRQIAREGSATAV</sequence>
<organism evidence="1 2">
    <name type="scientific">Mycena citricolor</name>
    <dbReference type="NCBI Taxonomy" id="2018698"/>
    <lineage>
        <taxon>Eukaryota</taxon>
        <taxon>Fungi</taxon>
        <taxon>Dikarya</taxon>
        <taxon>Basidiomycota</taxon>
        <taxon>Agaricomycotina</taxon>
        <taxon>Agaricomycetes</taxon>
        <taxon>Agaricomycetidae</taxon>
        <taxon>Agaricales</taxon>
        <taxon>Marasmiineae</taxon>
        <taxon>Mycenaceae</taxon>
        <taxon>Mycena</taxon>
    </lineage>
</organism>
<keyword evidence="2" id="KW-1185">Reference proteome</keyword>
<dbReference type="Proteomes" id="UP001295794">
    <property type="component" value="Unassembled WGS sequence"/>
</dbReference>
<comment type="caution">
    <text evidence="1">The sequence shown here is derived from an EMBL/GenBank/DDBJ whole genome shotgun (WGS) entry which is preliminary data.</text>
</comment>